<keyword evidence="2 4" id="KW-0560">Oxidoreductase</keyword>
<dbReference type="PANTHER" id="PTHR42804:SF1">
    <property type="entry name" value="ALDEHYDE DEHYDROGENASE-RELATED"/>
    <property type="match status" value="1"/>
</dbReference>
<dbReference type="FunFam" id="3.40.309.10:FF:000012">
    <property type="entry name" value="Betaine aldehyde dehydrogenase"/>
    <property type="match status" value="1"/>
</dbReference>
<dbReference type="SUPFAM" id="SSF53720">
    <property type="entry name" value="ALDH-like"/>
    <property type="match status" value="1"/>
</dbReference>
<dbReference type="GO" id="GO:0016620">
    <property type="term" value="F:oxidoreductase activity, acting on the aldehyde or oxo group of donors, NAD or NADP as acceptor"/>
    <property type="evidence" value="ECO:0007669"/>
    <property type="project" value="InterPro"/>
</dbReference>
<feature type="active site" evidence="3">
    <location>
        <position position="36"/>
    </location>
</feature>
<dbReference type="InterPro" id="IPR029510">
    <property type="entry name" value="Ald_DH_CS_GLU"/>
</dbReference>
<dbReference type="Gene3D" id="3.40.605.10">
    <property type="entry name" value="Aldehyde Dehydrogenase, Chain A, domain 1"/>
    <property type="match status" value="1"/>
</dbReference>
<evidence type="ECO:0000256" key="2">
    <source>
        <dbReference type="ARBA" id="ARBA00023002"/>
    </source>
</evidence>
<protein>
    <submittedName>
        <fullName evidence="6">Aldehyde dehydrogenase family protein</fullName>
    </submittedName>
</protein>
<dbReference type="AlphaFoldDB" id="A0A520KUD8"/>
<reference evidence="6 7" key="1">
    <citation type="journal article" date="2019" name="Nat. Microbiol.">
        <title>Wide diversity of methane and short-chain alkane metabolisms in uncultured archaea.</title>
        <authorList>
            <person name="Borrel G."/>
            <person name="Adam P.S."/>
            <person name="McKay L.J."/>
            <person name="Chen L.X."/>
            <person name="Sierra-Garcia I.N."/>
            <person name="Sieber C.M."/>
            <person name="Letourneur Q."/>
            <person name="Ghozlane A."/>
            <person name="Andersen G.L."/>
            <person name="Li W.J."/>
            <person name="Hallam S.J."/>
            <person name="Muyzer G."/>
            <person name="de Oliveira V.M."/>
            <person name="Inskeep W.P."/>
            <person name="Banfield J.F."/>
            <person name="Gribaldo S."/>
        </authorList>
    </citation>
    <scope>NUCLEOTIDE SEQUENCE [LARGE SCALE GENOMIC DNA]</scope>
    <source>
        <strain evidence="6">NM1a</strain>
    </source>
</reference>
<evidence type="ECO:0000313" key="6">
    <source>
        <dbReference type="EMBL" id="RZN65221.1"/>
    </source>
</evidence>
<dbReference type="Gene3D" id="3.40.309.10">
    <property type="entry name" value="Aldehyde Dehydrogenase, Chain A, domain 2"/>
    <property type="match status" value="1"/>
</dbReference>
<evidence type="ECO:0000256" key="1">
    <source>
        <dbReference type="ARBA" id="ARBA00009986"/>
    </source>
</evidence>
<evidence type="ECO:0000256" key="3">
    <source>
        <dbReference type="PROSITE-ProRule" id="PRU10007"/>
    </source>
</evidence>
<dbReference type="PROSITE" id="PS00687">
    <property type="entry name" value="ALDEHYDE_DEHYDR_GLU"/>
    <property type="match status" value="1"/>
</dbReference>
<dbReference type="InterPro" id="IPR016163">
    <property type="entry name" value="Ald_DH_C"/>
</dbReference>
<proteinExistence type="inferred from homology"/>
<name>A0A520KUD8_METT2</name>
<comment type="similarity">
    <text evidence="1 4">Belongs to the aldehyde dehydrogenase family.</text>
</comment>
<feature type="domain" description="Aldehyde dehydrogenase" evidence="5">
    <location>
        <begin position="1"/>
        <end position="263"/>
    </location>
</feature>
<dbReference type="Proteomes" id="UP000317158">
    <property type="component" value="Unassembled WGS sequence"/>
</dbReference>
<dbReference type="InterPro" id="IPR015590">
    <property type="entry name" value="Aldehyde_DH_dom"/>
</dbReference>
<evidence type="ECO:0000259" key="5">
    <source>
        <dbReference type="Pfam" id="PF00171"/>
    </source>
</evidence>
<accession>A0A520KUD8</accession>
<dbReference type="InterPro" id="IPR016162">
    <property type="entry name" value="Ald_DH_N"/>
</dbReference>
<evidence type="ECO:0000313" key="7">
    <source>
        <dbReference type="Proteomes" id="UP000317158"/>
    </source>
</evidence>
<dbReference type="PANTHER" id="PTHR42804">
    <property type="entry name" value="ALDEHYDE DEHYDROGENASE"/>
    <property type="match status" value="1"/>
</dbReference>
<dbReference type="InterPro" id="IPR016161">
    <property type="entry name" value="Ald_DH/histidinol_DH"/>
</dbReference>
<comment type="caution">
    <text evidence="6">The sequence shown here is derived from an EMBL/GenBank/DDBJ whole genome shotgun (WGS) entry which is preliminary data.</text>
</comment>
<gene>
    <name evidence="6" type="ORF">EF806_01505</name>
</gene>
<dbReference type="EMBL" id="RXIF01000003">
    <property type="protein sequence ID" value="RZN65221.1"/>
    <property type="molecule type" value="Genomic_DNA"/>
</dbReference>
<organism evidence="6 7">
    <name type="scientific">Methanoliparum thermophilum</name>
    <dbReference type="NCBI Taxonomy" id="2491083"/>
    <lineage>
        <taxon>Archaea</taxon>
        <taxon>Methanobacteriati</taxon>
        <taxon>Methanobacteriota</taxon>
        <taxon>Candidatus Methanoliparia</taxon>
        <taxon>Candidatus Methanoliparales</taxon>
        <taxon>Candidatus Methanoliparaceae</taxon>
        <taxon>Candidatus Methanoliparum</taxon>
    </lineage>
</organism>
<dbReference type="Pfam" id="PF00171">
    <property type="entry name" value="Aldedh"/>
    <property type="match status" value="1"/>
</dbReference>
<evidence type="ECO:0000256" key="4">
    <source>
        <dbReference type="RuleBase" id="RU003345"/>
    </source>
</evidence>
<sequence>MAKSEKVDHIAFTGETTTGKDIVKNAIGNLKKVTLELGGKSPNIIFDDFPVEEAARMAAMGVSLANGEECFAGTRVLVQDKIYKEVAKKTAEIYGSLNVGNALSLKTNIGPLVTEEQMNKVLGYIESGKEEGATLLCGGYRLKEEELKDGFFIAPTVFSDVRNDMKIAREEIFGPVISIIPFSTEEEAIKIANDTIYGLAGGVMTKDKERAIRVARRIKAGNIFVNTWHMTSSDMPFGGYKQSGWGRLASEEGIKEFTQIKSIYADWHGLTKWLMKAMLLH</sequence>